<dbReference type="Gene3D" id="1.25.40.20">
    <property type="entry name" value="Ankyrin repeat-containing domain"/>
    <property type="match status" value="1"/>
</dbReference>
<dbReference type="InterPro" id="IPR036770">
    <property type="entry name" value="Ankyrin_rpt-contain_sf"/>
</dbReference>
<dbReference type="AlphaFoldDB" id="A0A6C0J6Q3"/>
<protein>
    <submittedName>
        <fullName evidence="1">Uncharacterized protein</fullName>
    </submittedName>
</protein>
<dbReference type="SUPFAM" id="SSF48403">
    <property type="entry name" value="Ankyrin repeat"/>
    <property type="match status" value="1"/>
</dbReference>
<dbReference type="EMBL" id="MN740338">
    <property type="protein sequence ID" value="QHU01339.1"/>
    <property type="molecule type" value="Genomic_DNA"/>
</dbReference>
<reference evidence="1" key="1">
    <citation type="journal article" date="2020" name="Nature">
        <title>Giant virus diversity and host interactions through global metagenomics.</title>
        <authorList>
            <person name="Schulz F."/>
            <person name="Roux S."/>
            <person name="Paez-Espino D."/>
            <person name="Jungbluth S."/>
            <person name="Walsh D.A."/>
            <person name="Denef V.J."/>
            <person name="McMahon K.D."/>
            <person name="Konstantinidis K.T."/>
            <person name="Eloe-Fadrosh E.A."/>
            <person name="Kyrpides N.C."/>
            <person name="Woyke T."/>
        </authorList>
    </citation>
    <scope>NUCLEOTIDE SEQUENCE</scope>
    <source>
        <strain evidence="1">GVMAG-M-3300025860-25</strain>
    </source>
</reference>
<sequence>MSEFYFFSTPLHDAIRNNNFDKVSDFLNQNHDLDIIDEDNMNPLDLAKYLEFDSLVALIENKIYRNAISITIEKT</sequence>
<name>A0A6C0J6Q3_9ZZZZ</name>
<accession>A0A6C0J6Q3</accession>
<organism evidence="1">
    <name type="scientific">viral metagenome</name>
    <dbReference type="NCBI Taxonomy" id="1070528"/>
    <lineage>
        <taxon>unclassified sequences</taxon>
        <taxon>metagenomes</taxon>
        <taxon>organismal metagenomes</taxon>
    </lineage>
</organism>
<evidence type="ECO:0000313" key="1">
    <source>
        <dbReference type="EMBL" id="QHU01339.1"/>
    </source>
</evidence>
<proteinExistence type="predicted"/>